<organism evidence="1 2">
    <name type="scientific">Pseudomarimonas arenosa</name>
    <dbReference type="NCBI Taxonomy" id="2774145"/>
    <lineage>
        <taxon>Bacteria</taxon>
        <taxon>Pseudomonadati</taxon>
        <taxon>Pseudomonadota</taxon>
        <taxon>Gammaproteobacteria</taxon>
        <taxon>Lysobacterales</taxon>
        <taxon>Lysobacteraceae</taxon>
        <taxon>Pseudomarimonas</taxon>
    </lineage>
</organism>
<gene>
    <name evidence="1" type="ORF">IFO71_17565</name>
</gene>
<evidence type="ECO:0000313" key="1">
    <source>
        <dbReference type="EMBL" id="MBD8527555.1"/>
    </source>
</evidence>
<sequence length="164" mass="17683">MKKVLIILGAVFGAFVLLLAGIFFVVFRLTADLPSTATRFFAAVRANDMVAAQAELSQQFKASTNAEALRHFVDESALGNVVDTDWSSFNITGKRGELKGVVISAEGGRIPLTMVFVDENDTWKIYSISKPSAGLSESESGEVAMPDLAQRTALVKRSMPPVPM</sequence>
<accession>A0AAW3ZPW2</accession>
<keyword evidence="2" id="KW-1185">Reference proteome</keyword>
<evidence type="ECO:0000313" key="2">
    <source>
        <dbReference type="Proteomes" id="UP000613768"/>
    </source>
</evidence>
<name>A0AAW3ZPW2_9GAMM</name>
<dbReference type="EMBL" id="JACYTR010000055">
    <property type="protein sequence ID" value="MBD8527555.1"/>
    <property type="molecule type" value="Genomic_DNA"/>
</dbReference>
<reference evidence="1 2" key="1">
    <citation type="submission" date="2020-09" db="EMBL/GenBank/DDBJ databases">
        <title>Pseudoxanthomonas sp. CAU 1598 isolated from sand of Yaerae Beach.</title>
        <authorList>
            <person name="Kim W."/>
        </authorList>
    </citation>
    <scope>NUCLEOTIDE SEQUENCE [LARGE SCALE GENOMIC DNA]</scope>
    <source>
        <strain evidence="1 2">CAU 1598</strain>
    </source>
</reference>
<dbReference type="RefSeq" id="WP_192030974.1">
    <property type="nucleotide sequence ID" value="NZ_JACYTR010000055.1"/>
</dbReference>
<dbReference type="AlphaFoldDB" id="A0AAW3ZPW2"/>
<protein>
    <recommendedName>
        <fullName evidence="3">DUF4878 domain-containing protein</fullName>
    </recommendedName>
</protein>
<comment type="caution">
    <text evidence="1">The sequence shown here is derived from an EMBL/GenBank/DDBJ whole genome shotgun (WGS) entry which is preliminary data.</text>
</comment>
<evidence type="ECO:0008006" key="3">
    <source>
        <dbReference type="Google" id="ProtNLM"/>
    </source>
</evidence>
<dbReference type="Proteomes" id="UP000613768">
    <property type="component" value="Unassembled WGS sequence"/>
</dbReference>
<proteinExistence type="predicted"/>